<keyword evidence="7" id="KW-1185">Reference proteome</keyword>
<keyword evidence="1 4" id="KW-0732">Signal</keyword>
<feature type="region of interest" description="Disordered" evidence="3">
    <location>
        <begin position="29"/>
        <end position="49"/>
    </location>
</feature>
<protein>
    <submittedName>
        <fullName evidence="6">Metal-binding protein ZinT</fullName>
    </submittedName>
</protein>
<evidence type="ECO:0000256" key="3">
    <source>
        <dbReference type="SAM" id="MobiDB-lite"/>
    </source>
</evidence>
<dbReference type="SUPFAM" id="SSF50814">
    <property type="entry name" value="Lipocalins"/>
    <property type="match status" value="1"/>
</dbReference>
<name>A0ABQ0AH11_9RHOB</name>
<dbReference type="InterPro" id="IPR012674">
    <property type="entry name" value="Calycin"/>
</dbReference>
<evidence type="ECO:0000259" key="5">
    <source>
        <dbReference type="Pfam" id="PF09223"/>
    </source>
</evidence>
<comment type="caution">
    <text evidence="6">The sequence shown here is derived from an EMBL/GenBank/DDBJ whole genome shotgun (WGS) entry which is preliminary data.</text>
</comment>
<dbReference type="EMBL" id="BAABWU010000001">
    <property type="protein sequence ID" value="GAA6195150.1"/>
    <property type="molecule type" value="Genomic_DNA"/>
</dbReference>
<evidence type="ECO:0000313" key="7">
    <source>
        <dbReference type="Proteomes" id="UP001441944"/>
    </source>
</evidence>
<evidence type="ECO:0000256" key="1">
    <source>
        <dbReference type="ARBA" id="ARBA00022729"/>
    </source>
</evidence>
<keyword evidence="2" id="KW-0862">Zinc</keyword>
<organism evidence="6 7">
    <name type="scientific">Pseudophaeobacter arcticus</name>
    <dbReference type="NCBI Taxonomy" id="385492"/>
    <lineage>
        <taxon>Bacteria</taxon>
        <taxon>Pseudomonadati</taxon>
        <taxon>Pseudomonadota</taxon>
        <taxon>Alphaproteobacteria</taxon>
        <taxon>Rhodobacterales</taxon>
        <taxon>Paracoccaceae</taxon>
        <taxon>Pseudophaeobacter</taxon>
    </lineage>
</organism>
<feature type="signal peptide" evidence="4">
    <location>
        <begin position="1"/>
        <end position="26"/>
    </location>
</feature>
<dbReference type="Gene3D" id="2.40.128.20">
    <property type="match status" value="1"/>
</dbReference>
<feature type="chain" id="PRO_5045865179" evidence="4">
    <location>
        <begin position="27"/>
        <end position="221"/>
    </location>
</feature>
<accession>A0ABQ0AH11</accession>
<evidence type="ECO:0000313" key="6">
    <source>
        <dbReference type="EMBL" id="GAA6195150.1"/>
    </source>
</evidence>
<proteinExistence type="predicted"/>
<dbReference type="InterPro" id="IPR015304">
    <property type="entry name" value="ZinT_dom"/>
</dbReference>
<gene>
    <name evidence="6" type="ORF">NBRC116598_05940</name>
</gene>
<sequence>MKQTILKRVGVIALGALIVSSAQVMAQTAENSANTHTHTHTHSHKDDGPSLVDAAAVQARSLSDWGGDWQSLYPLLQDGTLDAVMDHKAEHGEKSAVEYRAYYEVGYKTDVERILIDGPSVTFFRNGQPVQGQYAEDGYEILTYKSGNQGVRFIFEKSGGDAAAPRFIQFSDHKIAPTKADHYHLYWGNDRAELLTEVTNWPTYFPAGLSGAEIASEMMAH</sequence>
<reference evidence="6 7" key="1">
    <citation type="submission" date="2024-04" db="EMBL/GenBank/DDBJ databases">
        <title>Draft genome sequence of Pseudophaeobacter arcticus NBRC 116598.</title>
        <authorList>
            <person name="Miyakawa T."/>
            <person name="Kusuya Y."/>
            <person name="Miura T."/>
        </authorList>
    </citation>
    <scope>NUCLEOTIDE SEQUENCE [LARGE SCALE GENOMIC DNA]</scope>
    <source>
        <strain evidence="6 7">SU-CL00105</strain>
    </source>
</reference>
<dbReference type="Proteomes" id="UP001441944">
    <property type="component" value="Unassembled WGS sequence"/>
</dbReference>
<evidence type="ECO:0000256" key="2">
    <source>
        <dbReference type="ARBA" id="ARBA00022833"/>
    </source>
</evidence>
<evidence type="ECO:0000256" key="4">
    <source>
        <dbReference type="SAM" id="SignalP"/>
    </source>
</evidence>
<dbReference type="Pfam" id="PF09223">
    <property type="entry name" value="ZinT"/>
    <property type="match status" value="1"/>
</dbReference>
<feature type="domain" description="ZinT" evidence="5">
    <location>
        <begin position="52"/>
        <end position="221"/>
    </location>
</feature>
<dbReference type="RefSeq" id="WP_353396958.1">
    <property type="nucleotide sequence ID" value="NZ_BAABWU010000001.1"/>
</dbReference>